<sequence>MTIFFRFPSCFGLYLVNIPINSPIYLVILKYHSIFFFRDEMIHPRIILLSNSKLHNEDFFEWCTDTLKSFFQKSKVKKLLFVPYASRDYDGYVQKVEPALAKLGFEMESIHVKPDPVAAVYASQGIFIGGGNTFLLLKTLYDNKLIEPIRDCVLNKGIPYMGSSAGTNVATRSINTTNDMPICMPPSFEALKLVPFNINPHYIDTDANSTHMGETREMRIKEFLDEPDCAPVVALREGSGLTIEDGKITLFGKKYARFFKRGQDPVEYEPGSDLSFLLNTS</sequence>
<comment type="similarity">
    <text evidence="2">Belongs to the peptidase S51 family.</text>
</comment>
<reference evidence="12" key="1">
    <citation type="submission" date="2020-07" db="EMBL/GenBank/DDBJ databases">
        <title>Multicomponent nature underlies the extraordinary mechanical properties of spider dragline silk.</title>
        <authorList>
            <person name="Kono N."/>
            <person name="Nakamura H."/>
            <person name="Mori M."/>
            <person name="Yoshida Y."/>
            <person name="Ohtoshi R."/>
            <person name="Malay A.D."/>
            <person name="Moran D.A.P."/>
            <person name="Tomita M."/>
            <person name="Numata K."/>
            <person name="Arakawa K."/>
        </authorList>
    </citation>
    <scope>NUCLEOTIDE SEQUENCE</scope>
</reference>
<dbReference type="FunFam" id="3.40.50.880:FF:000007">
    <property type="entry name" value="Peptidase E"/>
    <property type="match status" value="1"/>
</dbReference>
<evidence type="ECO:0000256" key="9">
    <source>
        <dbReference type="ARBA" id="ARBA00058347"/>
    </source>
</evidence>
<evidence type="ECO:0000256" key="8">
    <source>
        <dbReference type="ARBA" id="ARBA00050239"/>
    </source>
</evidence>
<dbReference type="InterPro" id="IPR005320">
    <property type="entry name" value="Peptidase_S51"/>
</dbReference>
<comment type="catalytic activity">
    <reaction evidence="8">
        <text>Dipeptidase E catalyzes the hydrolysis of dipeptides Asp-|-Xaa. It does not act on peptides with N-terminal Glu, Asn or Gln, nor does it cleave isoaspartyl peptides.</text>
        <dbReference type="EC" id="3.4.13.21"/>
    </reaction>
</comment>
<organism evidence="12 13">
    <name type="scientific">Trichonephila clavata</name>
    <name type="common">Joro spider</name>
    <name type="synonym">Nephila clavata</name>
    <dbReference type="NCBI Taxonomy" id="2740835"/>
    <lineage>
        <taxon>Eukaryota</taxon>
        <taxon>Metazoa</taxon>
        <taxon>Ecdysozoa</taxon>
        <taxon>Arthropoda</taxon>
        <taxon>Chelicerata</taxon>
        <taxon>Arachnida</taxon>
        <taxon>Araneae</taxon>
        <taxon>Araneomorphae</taxon>
        <taxon>Entelegynae</taxon>
        <taxon>Araneoidea</taxon>
        <taxon>Nephilidae</taxon>
        <taxon>Trichonephila</taxon>
    </lineage>
</organism>
<evidence type="ECO:0000256" key="2">
    <source>
        <dbReference type="ARBA" id="ARBA00006534"/>
    </source>
</evidence>
<keyword evidence="13" id="KW-1185">Reference proteome</keyword>
<keyword evidence="6" id="KW-0720">Serine protease</keyword>
<comment type="function">
    <text evidence="9">Hydrolyzes dipeptides containing N-terminal aspartate residues.</text>
</comment>
<dbReference type="Proteomes" id="UP000887116">
    <property type="component" value="Unassembled WGS sequence"/>
</dbReference>
<evidence type="ECO:0000313" key="12">
    <source>
        <dbReference type="EMBL" id="GFQ82704.1"/>
    </source>
</evidence>
<accession>A0A8X6HA03</accession>
<dbReference type="GO" id="GO:0016805">
    <property type="term" value="F:dipeptidase activity"/>
    <property type="evidence" value="ECO:0007669"/>
    <property type="project" value="UniProtKB-KW"/>
</dbReference>
<dbReference type="AlphaFoldDB" id="A0A8X6HA03"/>
<dbReference type="GO" id="GO:0005737">
    <property type="term" value="C:cytoplasm"/>
    <property type="evidence" value="ECO:0007669"/>
    <property type="project" value="UniProtKB-SubCell"/>
</dbReference>
<evidence type="ECO:0000256" key="1">
    <source>
        <dbReference type="ARBA" id="ARBA00004496"/>
    </source>
</evidence>
<dbReference type="InterPro" id="IPR029062">
    <property type="entry name" value="Class_I_gatase-like"/>
</dbReference>
<evidence type="ECO:0000256" key="5">
    <source>
        <dbReference type="ARBA" id="ARBA00022801"/>
    </source>
</evidence>
<keyword evidence="7" id="KW-0224">Dipeptidase</keyword>
<dbReference type="OrthoDB" id="10052168at2759"/>
<dbReference type="PANTHER" id="PTHR20842">
    <property type="entry name" value="PROTEASE S51 ALPHA-ASPARTYL DIPEPTIDASE"/>
    <property type="match status" value="1"/>
</dbReference>
<evidence type="ECO:0000313" key="13">
    <source>
        <dbReference type="Proteomes" id="UP000887116"/>
    </source>
</evidence>
<dbReference type="NCBIfam" id="NF003642">
    <property type="entry name" value="PRK05282.1"/>
    <property type="match status" value="1"/>
</dbReference>
<evidence type="ECO:0000256" key="4">
    <source>
        <dbReference type="ARBA" id="ARBA00022670"/>
    </source>
</evidence>
<comment type="subcellular location">
    <subcellularLocation>
        <location evidence="1">Cytoplasm</location>
    </subcellularLocation>
</comment>
<dbReference type="EMBL" id="BMAO01012616">
    <property type="protein sequence ID" value="GFQ82704.1"/>
    <property type="molecule type" value="Genomic_DNA"/>
</dbReference>
<gene>
    <name evidence="12" type="primary">aad-a</name>
    <name evidence="12" type="ORF">TNCT_718641</name>
</gene>
<evidence type="ECO:0000256" key="6">
    <source>
        <dbReference type="ARBA" id="ARBA00022825"/>
    </source>
</evidence>
<comment type="caution">
    <text evidence="12">The sequence shown here is derived from an EMBL/GenBank/DDBJ whole genome shotgun (WGS) entry which is preliminary data.</text>
</comment>
<evidence type="ECO:0000256" key="7">
    <source>
        <dbReference type="ARBA" id="ARBA00022997"/>
    </source>
</evidence>
<dbReference type="CDD" id="cd03146">
    <property type="entry name" value="GAT1_Peptidase_E"/>
    <property type="match status" value="1"/>
</dbReference>
<dbReference type="PANTHER" id="PTHR20842:SF0">
    <property type="entry name" value="ALPHA-ASPARTYL DIPEPTIDASE"/>
    <property type="match status" value="1"/>
</dbReference>
<dbReference type="GO" id="GO:0008236">
    <property type="term" value="F:serine-type peptidase activity"/>
    <property type="evidence" value="ECO:0007669"/>
    <property type="project" value="UniProtKB-KW"/>
</dbReference>
<dbReference type="Gene3D" id="3.40.50.880">
    <property type="match status" value="1"/>
</dbReference>
<name>A0A8X6HA03_TRICU</name>
<dbReference type="GO" id="GO:0006508">
    <property type="term" value="P:proteolysis"/>
    <property type="evidence" value="ECO:0007669"/>
    <property type="project" value="UniProtKB-KW"/>
</dbReference>
<dbReference type="SUPFAM" id="SSF52317">
    <property type="entry name" value="Class I glutamine amidotransferase-like"/>
    <property type="match status" value="1"/>
</dbReference>
<protein>
    <recommendedName>
        <fullName evidence="10">dipeptidase E</fullName>
        <ecNumber evidence="10">3.4.13.21</ecNumber>
    </recommendedName>
    <alternativeName>
        <fullName evidence="11">Asp-specific dipeptidase</fullName>
    </alternativeName>
</protein>
<keyword evidence="3" id="KW-0963">Cytoplasm</keyword>
<evidence type="ECO:0000256" key="10">
    <source>
        <dbReference type="ARBA" id="ARBA00066675"/>
    </source>
</evidence>
<dbReference type="Pfam" id="PF03575">
    <property type="entry name" value="Peptidase_S51"/>
    <property type="match status" value="1"/>
</dbReference>
<dbReference type="EC" id="3.4.13.21" evidence="10"/>
<evidence type="ECO:0000256" key="11">
    <source>
        <dbReference type="ARBA" id="ARBA00075877"/>
    </source>
</evidence>
<keyword evidence="5" id="KW-0378">Hydrolase</keyword>
<evidence type="ECO:0000256" key="3">
    <source>
        <dbReference type="ARBA" id="ARBA00022490"/>
    </source>
</evidence>
<proteinExistence type="inferred from homology"/>
<keyword evidence="4" id="KW-0645">Protease</keyword>